<dbReference type="Gene3D" id="3.50.30.30">
    <property type="match status" value="1"/>
</dbReference>
<dbReference type="PANTHER" id="PTHR12147">
    <property type="entry name" value="METALLOPEPTIDASE M28 FAMILY MEMBER"/>
    <property type="match status" value="1"/>
</dbReference>
<dbReference type="GO" id="GO:0006508">
    <property type="term" value="P:proteolysis"/>
    <property type="evidence" value="ECO:0007669"/>
    <property type="project" value="InterPro"/>
</dbReference>
<dbReference type="PANTHER" id="PTHR12147:SF26">
    <property type="entry name" value="PEPTIDASE M28 DOMAIN-CONTAINING PROTEIN"/>
    <property type="match status" value="1"/>
</dbReference>
<comment type="caution">
    <text evidence="2">The sequence shown here is derived from an EMBL/GenBank/DDBJ whole genome shotgun (WGS) entry which is preliminary data.</text>
</comment>
<protein>
    <submittedName>
        <fullName evidence="2">M28 family peptidase</fullName>
    </submittedName>
</protein>
<dbReference type="GO" id="GO:0008235">
    <property type="term" value="F:metalloexopeptidase activity"/>
    <property type="evidence" value="ECO:0007669"/>
    <property type="project" value="InterPro"/>
</dbReference>
<organism evidence="2 3">
    <name type="scientific">Pontibacter qinzhouensis</name>
    <dbReference type="NCBI Taxonomy" id="2603253"/>
    <lineage>
        <taxon>Bacteria</taxon>
        <taxon>Pseudomonadati</taxon>
        <taxon>Bacteroidota</taxon>
        <taxon>Cytophagia</taxon>
        <taxon>Cytophagales</taxon>
        <taxon>Hymenobacteraceae</taxon>
        <taxon>Pontibacter</taxon>
    </lineage>
</organism>
<gene>
    <name evidence="2" type="ORF">FVR03_11240</name>
</gene>
<dbReference type="Pfam" id="PF04389">
    <property type="entry name" value="Peptidase_M28"/>
    <property type="match status" value="1"/>
</dbReference>
<evidence type="ECO:0000313" key="2">
    <source>
        <dbReference type="EMBL" id="TXK46048.1"/>
    </source>
</evidence>
<accession>A0A5C8K6P7</accession>
<reference evidence="2 3" key="1">
    <citation type="submission" date="2019-08" db="EMBL/GenBank/DDBJ databases">
        <authorList>
            <person name="Shi S."/>
        </authorList>
    </citation>
    <scope>NUCLEOTIDE SEQUENCE [LARGE SCALE GENOMIC DNA]</scope>
    <source>
        <strain evidence="2 3">GY10130</strain>
    </source>
</reference>
<proteinExistence type="predicted"/>
<evidence type="ECO:0000259" key="1">
    <source>
        <dbReference type="Pfam" id="PF04389"/>
    </source>
</evidence>
<keyword evidence="3" id="KW-1185">Reference proteome</keyword>
<dbReference type="InterPro" id="IPR007484">
    <property type="entry name" value="Peptidase_M28"/>
</dbReference>
<dbReference type="SUPFAM" id="SSF53187">
    <property type="entry name" value="Zn-dependent exopeptidases"/>
    <property type="match status" value="1"/>
</dbReference>
<dbReference type="AlphaFoldDB" id="A0A5C8K6P7"/>
<feature type="domain" description="Peptidase M28" evidence="1">
    <location>
        <begin position="235"/>
        <end position="429"/>
    </location>
</feature>
<dbReference type="InterPro" id="IPR045175">
    <property type="entry name" value="M28_fam"/>
</dbReference>
<dbReference type="Proteomes" id="UP000321926">
    <property type="component" value="Unassembled WGS sequence"/>
</dbReference>
<sequence>MNKYAFTIFDLKKTYPYLLFLLCLFSCISLVEAQQMERVRQTIDTLCSPTMHGRGYLFAGDAKAAQYIQNRFQEAGLKPLGQQYFQHFTLPVNRITQTPLLQPDNKKLKAGSEFVALAGSPTGKGKAKALPLDTLIFTDQAAASQFFSKSLAGKALVYRQQHLPLLQQLPEPYQQQLQTAKAHLVLQPKGVLTSVARQQQKTPTLEVLASAWPERAKKVKFKTEAEFVPAYQTQNVIAAVEGSVQPDSFIVFTAHYDHLGGQGKDVYFPGANDNASGTAMLLELAEHYSKPENKPAYSIVFIAFAAEEAGLVGSFHYTNNPLFPLSQIRFLLNLDMLGTGDAGMMAVNGSVHSQEFKLLTDLNNTYMHLPQIRSRGKAANSDHYPFSEKGVPAFFFYTLGGTTAYHNVHDKPEQLPLTRFPEVFKLLLRFSAALQEQR</sequence>
<dbReference type="EMBL" id="VRTY01000037">
    <property type="protein sequence ID" value="TXK46048.1"/>
    <property type="molecule type" value="Genomic_DNA"/>
</dbReference>
<dbReference type="OrthoDB" id="844214at2"/>
<dbReference type="Gene3D" id="3.40.630.10">
    <property type="entry name" value="Zn peptidases"/>
    <property type="match status" value="1"/>
</dbReference>
<evidence type="ECO:0000313" key="3">
    <source>
        <dbReference type="Proteomes" id="UP000321926"/>
    </source>
</evidence>
<name>A0A5C8K6P7_9BACT</name>